<dbReference type="EMBL" id="JAFEKC020000015">
    <property type="protein sequence ID" value="KAK0510568.1"/>
    <property type="molecule type" value="Genomic_DNA"/>
</dbReference>
<evidence type="ECO:0000313" key="1">
    <source>
        <dbReference type="EMBL" id="KAK0510568.1"/>
    </source>
</evidence>
<name>A0AA39V009_9LECA</name>
<gene>
    <name evidence="1" type="ORF">JMJ35_007000</name>
</gene>
<protein>
    <submittedName>
        <fullName evidence="1">Uncharacterized protein</fullName>
    </submittedName>
</protein>
<proteinExistence type="predicted"/>
<keyword evidence="2" id="KW-1185">Reference proteome</keyword>
<sequence>MASLPLSPTHYCRPCLRRLYLQTQTRTLTTTPSRRKHGALPTFVATASPDLDDILSTFRDNVFLPSHLIKLQRDLLYKKKNHALLTSDEPATVRLGSEVVQLKPLSHQKDEPATRPAIKKVVDLMTETKDWRNLPGFLDGLMTARRSVKGFQLEKMVRKANECGKMGVVLECLKRVEDTGMGLWELRVAREVMWGATAKAMQADWSEEGVEKGAKYAEMIWEMMLDPRHREKMHGDQDAKKRPEVIGVLVQMHAARALIENIGDDGGLVEKYVKMMLQVWGNTETKFEEGDWDDANHKLTIWSPVWHGMSMAQKVLGAKTPLGQELGAKLKELESLVGRARPLLLAKSTQEGPRRGVKLYESLSQVSL</sequence>
<reference evidence="1" key="1">
    <citation type="submission" date="2023-03" db="EMBL/GenBank/DDBJ databases">
        <title>Complete genome of Cladonia borealis.</title>
        <authorList>
            <person name="Park H."/>
        </authorList>
    </citation>
    <scope>NUCLEOTIDE SEQUENCE</scope>
    <source>
        <strain evidence="1">ANT050790</strain>
    </source>
</reference>
<dbReference type="Proteomes" id="UP001166286">
    <property type="component" value="Unassembled WGS sequence"/>
</dbReference>
<organism evidence="1 2">
    <name type="scientific">Cladonia borealis</name>
    <dbReference type="NCBI Taxonomy" id="184061"/>
    <lineage>
        <taxon>Eukaryota</taxon>
        <taxon>Fungi</taxon>
        <taxon>Dikarya</taxon>
        <taxon>Ascomycota</taxon>
        <taxon>Pezizomycotina</taxon>
        <taxon>Lecanoromycetes</taxon>
        <taxon>OSLEUM clade</taxon>
        <taxon>Lecanoromycetidae</taxon>
        <taxon>Lecanorales</taxon>
        <taxon>Lecanorineae</taxon>
        <taxon>Cladoniaceae</taxon>
        <taxon>Cladonia</taxon>
    </lineage>
</organism>
<evidence type="ECO:0000313" key="2">
    <source>
        <dbReference type="Proteomes" id="UP001166286"/>
    </source>
</evidence>
<comment type="caution">
    <text evidence="1">The sequence shown here is derived from an EMBL/GenBank/DDBJ whole genome shotgun (WGS) entry which is preliminary data.</text>
</comment>
<accession>A0AA39V009</accession>
<dbReference type="AlphaFoldDB" id="A0AA39V009"/>